<keyword evidence="4" id="KW-0150">Chloroplast</keyword>
<evidence type="ECO:0000256" key="5">
    <source>
        <dbReference type="ARBA" id="ARBA00022531"/>
    </source>
</evidence>
<protein>
    <submittedName>
        <fullName evidence="8">Chlorophyll A-B binding protein</fullName>
    </submittedName>
</protein>
<sequence length="356" mass="37773">MTACKLSPAMLVVALAASACALQATKPCALRAAAPRRTAARATTTVDREMSEALPWCERPAGLDELKRAEYAFALTAGDFGFDPLGWAEVGWGLNEGESPQERDDRLYAYREAELKHGRVAMLAAVGWPVSELFDGRLSERFALPSELVAPDAAGIGRGGKRVTAAYWLAVVAGAGALEYAGSSRLREAERVGAVRAPGDLGFDPLGLWPDDGASANLRESSLAFDLAETLRERLDADAQDALDALALEEALAPAAPRPLSAVEAARREIIGQELTHGRTAMLAIVGFAVQEFVTKVPVVEETPQFFIPNEDEVQAELEVAEVARVAVTVLGDVLKGLFGSASAVLGEAQGQLYDL</sequence>
<proteinExistence type="inferred from homology"/>
<dbReference type="PANTHER" id="PTHR21649">
    <property type="entry name" value="CHLOROPHYLL A/B BINDING PROTEIN"/>
    <property type="match status" value="1"/>
</dbReference>
<keyword evidence="9" id="KW-1185">Reference proteome</keyword>
<keyword evidence="6" id="KW-0934">Plastid</keyword>
<dbReference type="Gene3D" id="1.10.3460.10">
    <property type="entry name" value="Chlorophyll a/b binding protein domain"/>
    <property type="match status" value="2"/>
</dbReference>
<evidence type="ECO:0000256" key="6">
    <source>
        <dbReference type="ARBA" id="ARBA00022640"/>
    </source>
</evidence>
<accession>A0ABR1G862</accession>
<dbReference type="EMBL" id="JBBJCI010000079">
    <property type="protein sequence ID" value="KAK7249346.1"/>
    <property type="molecule type" value="Genomic_DNA"/>
</dbReference>
<evidence type="ECO:0000256" key="2">
    <source>
        <dbReference type="ARBA" id="ARBA00004229"/>
    </source>
</evidence>
<feature type="chain" id="PRO_5046616481" evidence="7">
    <location>
        <begin position="25"/>
        <end position="356"/>
    </location>
</feature>
<comment type="caution">
    <text evidence="8">The sequence shown here is derived from an EMBL/GenBank/DDBJ whole genome shotgun (WGS) entry which is preliminary data.</text>
</comment>
<dbReference type="PROSITE" id="PS51257">
    <property type="entry name" value="PROKAR_LIPOPROTEIN"/>
    <property type="match status" value="1"/>
</dbReference>
<keyword evidence="7" id="KW-0732">Signal</keyword>
<keyword evidence="5" id="KW-0602">Photosynthesis</keyword>
<gene>
    <name evidence="8" type="ORF">SO694_00048055</name>
</gene>
<comment type="similarity">
    <text evidence="3">Belongs to the fucoxanthin chlorophyll protein family.</text>
</comment>
<dbReference type="InterPro" id="IPR001344">
    <property type="entry name" value="Chloro_AB-bd_pln"/>
</dbReference>
<evidence type="ECO:0000256" key="3">
    <source>
        <dbReference type="ARBA" id="ARBA00005933"/>
    </source>
</evidence>
<evidence type="ECO:0000256" key="7">
    <source>
        <dbReference type="SAM" id="SignalP"/>
    </source>
</evidence>
<dbReference type="InterPro" id="IPR022796">
    <property type="entry name" value="Chloroa_b-bind"/>
</dbReference>
<comment type="subcellular location">
    <subcellularLocation>
        <location evidence="2">Plastid</location>
        <location evidence="2">Chloroplast</location>
    </subcellularLocation>
</comment>
<comment type="function">
    <text evidence="1">The light-harvesting complex (LHC) functions as a light receptor, it captures and delivers excitation energy to photosystems with which it is closely associated. Energy is transferred from the carotenoid and chlorophyll C (or B) to chlorophyll A and the photosynthetic reaction centers where it is used to synthesize ATP and reducing power.</text>
</comment>
<dbReference type="SUPFAM" id="SSF103511">
    <property type="entry name" value="Chlorophyll a-b binding protein"/>
    <property type="match status" value="2"/>
</dbReference>
<evidence type="ECO:0000256" key="4">
    <source>
        <dbReference type="ARBA" id="ARBA00022528"/>
    </source>
</evidence>
<reference evidence="8 9" key="1">
    <citation type="submission" date="2024-03" db="EMBL/GenBank/DDBJ databases">
        <title>Aureococcus anophagefferens CCMP1851 and Kratosvirus quantuckense: Draft genome of a second virus-susceptible host strain in the model system.</title>
        <authorList>
            <person name="Chase E."/>
            <person name="Truchon A.R."/>
            <person name="Schepens W."/>
            <person name="Wilhelm S.W."/>
        </authorList>
    </citation>
    <scope>NUCLEOTIDE SEQUENCE [LARGE SCALE GENOMIC DNA]</scope>
    <source>
        <strain evidence="8 9">CCMP1851</strain>
    </source>
</reference>
<dbReference type="Pfam" id="PF00504">
    <property type="entry name" value="Chloroa_b-bind"/>
    <property type="match status" value="2"/>
</dbReference>
<evidence type="ECO:0000313" key="9">
    <source>
        <dbReference type="Proteomes" id="UP001363151"/>
    </source>
</evidence>
<dbReference type="Proteomes" id="UP001363151">
    <property type="component" value="Unassembled WGS sequence"/>
</dbReference>
<feature type="signal peptide" evidence="7">
    <location>
        <begin position="1"/>
        <end position="24"/>
    </location>
</feature>
<name>A0ABR1G862_AURAN</name>
<evidence type="ECO:0000256" key="1">
    <source>
        <dbReference type="ARBA" id="ARBA00004022"/>
    </source>
</evidence>
<evidence type="ECO:0000313" key="8">
    <source>
        <dbReference type="EMBL" id="KAK7249346.1"/>
    </source>
</evidence>
<organism evidence="8 9">
    <name type="scientific">Aureococcus anophagefferens</name>
    <name type="common">Harmful bloom alga</name>
    <dbReference type="NCBI Taxonomy" id="44056"/>
    <lineage>
        <taxon>Eukaryota</taxon>
        <taxon>Sar</taxon>
        <taxon>Stramenopiles</taxon>
        <taxon>Ochrophyta</taxon>
        <taxon>Pelagophyceae</taxon>
        <taxon>Pelagomonadales</taxon>
        <taxon>Pelagomonadaceae</taxon>
        <taxon>Aureococcus</taxon>
    </lineage>
</organism>